<evidence type="ECO:0000313" key="4">
    <source>
        <dbReference type="Proteomes" id="UP000179184"/>
    </source>
</evidence>
<protein>
    <recommendedName>
        <fullName evidence="2">EamA domain-containing protein</fullName>
    </recommendedName>
</protein>
<evidence type="ECO:0000256" key="1">
    <source>
        <dbReference type="SAM" id="Phobius"/>
    </source>
</evidence>
<dbReference type="PANTHER" id="PTHR22911:SF137">
    <property type="entry name" value="SOLUTE CARRIER FAMILY 35 MEMBER G2-RELATED"/>
    <property type="match status" value="1"/>
</dbReference>
<dbReference type="InterPro" id="IPR000620">
    <property type="entry name" value="EamA_dom"/>
</dbReference>
<proteinExistence type="predicted"/>
<accession>A0A1F5BJK0</accession>
<feature type="transmembrane region" description="Helical" evidence="1">
    <location>
        <begin position="277"/>
        <end position="295"/>
    </location>
</feature>
<feature type="transmembrane region" description="Helical" evidence="1">
    <location>
        <begin position="118"/>
        <end position="135"/>
    </location>
</feature>
<feature type="transmembrane region" description="Helical" evidence="1">
    <location>
        <begin position="175"/>
        <end position="196"/>
    </location>
</feature>
<sequence>MNWILLSLLAPLFWASSNFVDKYILGKYTRGIFDFLFFSTITSLFLFLILFIFVGMPELTMYSWIPILTGVILIYSYGFYGKALEQGDTSALVILFKFIPVLTVVLAFIFLGQTLSSNELLGFVVVLAGATIVSFEKSRGIFIKGFGMILIAILMWSVMTLFIDYGLTKMSFWDYFLLDTLGSTLAGLTLFIIPAMRRQIIDGLKTATTGKYIWFSGNNLLDFFGQMSIKKALAIAPSAGLVTVVMQAQSFYAIVIGILLTLIIPGVIKEDISAPVLIKKFIGALIMFSGVYILLL</sequence>
<dbReference type="Pfam" id="PF00892">
    <property type="entry name" value="EamA"/>
    <property type="match status" value="1"/>
</dbReference>
<keyword evidence="1" id="KW-0472">Membrane</keyword>
<feature type="transmembrane region" description="Helical" evidence="1">
    <location>
        <begin position="141"/>
        <end position="163"/>
    </location>
</feature>
<feature type="transmembrane region" description="Helical" evidence="1">
    <location>
        <begin position="61"/>
        <end position="80"/>
    </location>
</feature>
<evidence type="ECO:0000259" key="2">
    <source>
        <dbReference type="Pfam" id="PF00892"/>
    </source>
</evidence>
<organism evidence="3 4">
    <name type="scientific">Candidatus Azambacteria bacterium RIFCSPHIGHO2_02_46_12</name>
    <dbReference type="NCBI Taxonomy" id="1797295"/>
    <lineage>
        <taxon>Bacteria</taxon>
        <taxon>Candidatus Azamiibacteriota</taxon>
    </lineage>
</organism>
<feature type="transmembrane region" description="Helical" evidence="1">
    <location>
        <begin position="250"/>
        <end position="268"/>
    </location>
</feature>
<feature type="transmembrane region" description="Helical" evidence="1">
    <location>
        <begin position="35"/>
        <end position="54"/>
    </location>
</feature>
<gene>
    <name evidence="3" type="ORF">A2W60_02920</name>
</gene>
<keyword evidence="1" id="KW-0812">Transmembrane</keyword>
<dbReference type="SUPFAM" id="SSF103481">
    <property type="entry name" value="Multidrug resistance efflux transporter EmrE"/>
    <property type="match status" value="1"/>
</dbReference>
<dbReference type="Proteomes" id="UP000179184">
    <property type="component" value="Unassembled WGS sequence"/>
</dbReference>
<dbReference type="PANTHER" id="PTHR22911">
    <property type="entry name" value="ACYL-MALONYL CONDENSING ENZYME-RELATED"/>
    <property type="match status" value="1"/>
</dbReference>
<dbReference type="InterPro" id="IPR037185">
    <property type="entry name" value="EmrE-like"/>
</dbReference>
<dbReference type="AlphaFoldDB" id="A0A1F5BJK0"/>
<feature type="transmembrane region" description="Helical" evidence="1">
    <location>
        <begin position="92"/>
        <end position="111"/>
    </location>
</feature>
<keyword evidence="1" id="KW-1133">Transmembrane helix</keyword>
<evidence type="ECO:0000313" key="3">
    <source>
        <dbReference type="EMBL" id="OGD30785.1"/>
    </source>
</evidence>
<comment type="caution">
    <text evidence="3">The sequence shown here is derived from an EMBL/GenBank/DDBJ whole genome shotgun (WGS) entry which is preliminary data.</text>
</comment>
<feature type="domain" description="EamA" evidence="2">
    <location>
        <begin position="2"/>
        <end position="134"/>
    </location>
</feature>
<dbReference type="EMBL" id="MEYN01000012">
    <property type="protein sequence ID" value="OGD30785.1"/>
    <property type="molecule type" value="Genomic_DNA"/>
</dbReference>
<reference evidence="3 4" key="1">
    <citation type="journal article" date="2016" name="Nat. Commun.">
        <title>Thousands of microbial genomes shed light on interconnected biogeochemical processes in an aquifer system.</title>
        <authorList>
            <person name="Anantharaman K."/>
            <person name="Brown C.T."/>
            <person name="Hug L.A."/>
            <person name="Sharon I."/>
            <person name="Castelle C.J."/>
            <person name="Probst A.J."/>
            <person name="Thomas B.C."/>
            <person name="Singh A."/>
            <person name="Wilkins M.J."/>
            <person name="Karaoz U."/>
            <person name="Brodie E.L."/>
            <person name="Williams K.H."/>
            <person name="Hubbard S.S."/>
            <person name="Banfield J.F."/>
        </authorList>
    </citation>
    <scope>NUCLEOTIDE SEQUENCE [LARGE SCALE GENOMIC DNA]</scope>
</reference>
<dbReference type="GO" id="GO:0016020">
    <property type="term" value="C:membrane"/>
    <property type="evidence" value="ECO:0007669"/>
    <property type="project" value="InterPro"/>
</dbReference>
<name>A0A1F5BJK0_9BACT</name>